<dbReference type="Proteomes" id="UP000574276">
    <property type="component" value="Unassembled WGS sequence"/>
</dbReference>
<dbReference type="Gene3D" id="3.40.50.1820">
    <property type="entry name" value="alpha/beta hydrolase"/>
    <property type="match status" value="1"/>
</dbReference>
<protein>
    <submittedName>
        <fullName evidence="1">Alpha/beta hydrolase</fullName>
    </submittedName>
</protein>
<keyword evidence="2" id="KW-1185">Reference proteome</keyword>
<keyword evidence="1" id="KW-0378">Hydrolase</keyword>
<gene>
    <name evidence="1" type="ORF">H0486_12550</name>
</gene>
<evidence type="ECO:0000313" key="1">
    <source>
        <dbReference type="EMBL" id="MBB2183705.1"/>
    </source>
</evidence>
<name>A0A839K1C7_9FIRM</name>
<comment type="caution">
    <text evidence="1">The sequence shown here is derived from an EMBL/GenBank/DDBJ whole genome shotgun (WGS) entry which is preliminary data.</text>
</comment>
<evidence type="ECO:0000313" key="2">
    <source>
        <dbReference type="Proteomes" id="UP000574276"/>
    </source>
</evidence>
<accession>A0A839K1C7</accession>
<reference evidence="1 2" key="1">
    <citation type="submission" date="2020-07" db="EMBL/GenBank/DDBJ databases">
        <title>Characterization and genome sequencing of isolate MD1, a novel member within the family Lachnospiraceae.</title>
        <authorList>
            <person name="Rettenmaier R."/>
            <person name="Di Bello L."/>
            <person name="Zinser C."/>
            <person name="Scheitz K."/>
            <person name="Liebl W."/>
            <person name="Zverlov V."/>
        </authorList>
    </citation>
    <scope>NUCLEOTIDE SEQUENCE [LARGE SCALE GENOMIC DNA]</scope>
    <source>
        <strain evidence="1 2">MD1</strain>
    </source>
</reference>
<sequence length="232" mass="27101">MRQERIDIDGIPAIIWGEKSSKIYIFVHGKMSCKEDAEGFSEVATAKGYQVLSFDLPEHGERKNIPDYQCHVWNGVHDLKCIGSYVQQRWDDISVIGSSLGAYFSLLAYNDYPLEKCLMISPILDMERLIRNMMKWFQISEETLKNQKEIPTPMGETLYWDYYCYVKENPIIKWDVPTSIIYGSEDNLTEREVVDAFTSKYHSNLTVLEGCEHYIHKPEYVAQLQKWIEENC</sequence>
<dbReference type="GO" id="GO:0016787">
    <property type="term" value="F:hydrolase activity"/>
    <property type="evidence" value="ECO:0007669"/>
    <property type="project" value="UniProtKB-KW"/>
</dbReference>
<dbReference type="RefSeq" id="WP_228353335.1">
    <property type="nucleotide sequence ID" value="NZ_JACEGA010000001.1"/>
</dbReference>
<organism evidence="1 2">
    <name type="scientific">Variimorphobacter saccharofermentans</name>
    <dbReference type="NCBI Taxonomy" id="2755051"/>
    <lineage>
        <taxon>Bacteria</taxon>
        <taxon>Bacillati</taxon>
        <taxon>Bacillota</taxon>
        <taxon>Clostridia</taxon>
        <taxon>Lachnospirales</taxon>
        <taxon>Lachnospiraceae</taxon>
        <taxon>Variimorphobacter</taxon>
    </lineage>
</organism>
<proteinExistence type="predicted"/>
<dbReference type="InterPro" id="IPR029058">
    <property type="entry name" value="AB_hydrolase_fold"/>
</dbReference>
<dbReference type="AlphaFoldDB" id="A0A839K1C7"/>
<dbReference type="EMBL" id="JACEGA010000001">
    <property type="protein sequence ID" value="MBB2183705.1"/>
    <property type="molecule type" value="Genomic_DNA"/>
</dbReference>
<dbReference type="SUPFAM" id="SSF53474">
    <property type="entry name" value="alpha/beta-Hydrolases"/>
    <property type="match status" value="1"/>
</dbReference>